<dbReference type="AlphaFoldDB" id="A0A8J6JS65"/>
<dbReference type="PANTHER" id="PTHR43313">
    <property type="entry name" value="SHORT-CHAIN DEHYDROGENASE/REDUCTASE FAMILY 9C"/>
    <property type="match status" value="1"/>
</dbReference>
<evidence type="ECO:0000313" key="4">
    <source>
        <dbReference type="EMBL" id="KAG9468816.1"/>
    </source>
</evidence>
<dbReference type="SUPFAM" id="SSF51735">
    <property type="entry name" value="NAD(P)-binding Rossmann-fold domains"/>
    <property type="match status" value="1"/>
</dbReference>
<name>A0A8J6JS65_ELECQ</name>
<organism evidence="4 5">
    <name type="scientific">Eleutherodactylus coqui</name>
    <name type="common">Puerto Rican coqui</name>
    <dbReference type="NCBI Taxonomy" id="57060"/>
    <lineage>
        <taxon>Eukaryota</taxon>
        <taxon>Metazoa</taxon>
        <taxon>Chordata</taxon>
        <taxon>Craniata</taxon>
        <taxon>Vertebrata</taxon>
        <taxon>Euteleostomi</taxon>
        <taxon>Amphibia</taxon>
        <taxon>Batrachia</taxon>
        <taxon>Anura</taxon>
        <taxon>Neobatrachia</taxon>
        <taxon>Hyloidea</taxon>
        <taxon>Eleutherodactylidae</taxon>
        <taxon>Eleutherodactylinae</taxon>
        <taxon>Eleutherodactylus</taxon>
        <taxon>Eleutherodactylus</taxon>
    </lineage>
</organism>
<gene>
    <name evidence="4" type="ORF">GDO78_021898</name>
</gene>
<evidence type="ECO:0000256" key="1">
    <source>
        <dbReference type="ARBA" id="ARBA00006484"/>
    </source>
</evidence>
<dbReference type="InterPro" id="IPR020904">
    <property type="entry name" value="Sc_DH/Rdtase_CS"/>
</dbReference>
<dbReference type="OrthoDB" id="5296at2759"/>
<dbReference type="Gene3D" id="3.40.50.720">
    <property type="entry name" value="NAD(P)-binding Rossmann-like Domain"/>
    <property type="match status" value="1"/>
</dbReference>
<comment type="similarity">
    <text evidence="1 3">Belongs to the short-chain dehydrogenases/reductases (SDR) family.</text>
</comment>
<dbReference type="PRINTS" id="PR00081">
    <property type="entry name" value="GDHRDH"/>
</dbReference>
<dbReference type="InterPro" id="IPR002347">
    <property type="entry name" value="SDR_fam"/>
</dbReference>
<protein>
    <submittedName>
        <fullName evidence="4">Uncharacterized protein</fullName>
    </submittedName>
</protein>
<dbReference type="InterPro" id="IPR036291">
    <property type="entry name" value="NAD(P)-bd_dom_sf"/>
</dbReference>
<dbReference type="EMBL" id="WNTK01000723">
    <property type="protein sequence ID" value="KAG9468815.1"/>
    <property type="molecule type" value="Genomic_DNA"/>
</dbReference>
<comment type="caution">
    <text evidence="4">The sequence shown here is derived from an EMBL/GenBank/DDBJ whole genome shotgun (WGS) entry which is preliminary data.</text>
</comment>
<dbReference type="PRINTS" id="PR00080">
    <property type="entry name" value="SDRFAMILY"/>
</dbReference>
<dbReference type="PANTHER" id="PTHR43313:SF48">
    <property type="match status" value="1"/>
</dbReference>
<accession>A0A8J6JS65</accession>
<evidence type="ECO:0000313" key="5">
    <source>
        <dbReference type="Proteomes" id="UP000770717"/>
    </source>
</evidence>
<dbReference type="Proteomes" id="UP000770717">
    <property type="component" value="Unassembled WGS sequence"/>
</dbReference>
<reference evidence="4" key="1">
    <citation type="thesis" date="2020" institute="ProQuest LLC" country="789 East Eisenhower Parkway, Ann Arbor, MI, USA">
        <title>Comparative Genomics and Chromosome Evolution.</title>
        <authorList>
            <person name="Mudd A.B."/>
        </authorList>
    </citation>
    <scope>NUCLEOTIDE SEQUENCE</scope>
    <source>
        <strain evidence="4">HN-11 Male</strain>
        <tissue evidence="4">Kidney and liver</tissue>
    </source>
</reference>
<keyword evidence="5" id="KW-1185">Reference proteome</keyword>
<dbReference type="Pfam" id="PF00106">
    <property type="entry name" value="adh_short"/>
    <property type="match status" value="1"/>
</dbReference>
<evidence type="ECO:0000256" key="3">
    <source>
        <dbReference type="RuleBase" id="RU000363"/>
    </source>
</evidence>
<evidence type="ECO:0000256" key="2">
    <source>
        <dbReference type="ARBA" id="ARBA00023002"/>
    </source>
</evidence>
<sequence>MWLLLLLVFGLIFLYRWYRQSLILNNLTDKYVLITGCDTGFGNLLAKQLDKRGMKVLATCLTSHGAENLKKETSSRLQTMILDITDSKNVSAVTERVSSIVGNAGLWGLVNNAGYVLGYAPNEWQKKEDFLKVLDVNLIGLIDVTVHLLPLVRKAKGRIVNVSSSLGRLVLIGGGYSVSKYGVEAFSDGLRRELCHFGVKVSIIEPGCFLTMMTMSADAHRNNLKRLWENLPTGTKESYGKQYFDQFEKLLMGLVKIANPKTYKVTNCMEHALTAVHPWTRYSPGWDAKLFYIPVSYLPTVLSDYLLCRSAPKPAHEETLTEQRTTVAESG</sequence>
<keyword evidence="2" id="KW-0560">Oxidoreductase</keyword>
<dbReference type="PROSITE" id="PS00061">
    <property type="entry name" value="ADH_SHORT"/>
    <property type="match status" value="1"/>
</dbReference>
<proteinExistence type="inferred from homology"/>
<dbReference type="GO" id="GO:0008202">
    <property type="term" value="P:steroid metabolic process"/>
    <property type="evidence" value="ECO:0007669"/>
    <property type="project" value="TreeGrafter"/>
</dbReference>
<dbReference type="EMBL" id="WNTK01000723">
    <property type="protein sequence ID" value="KAG9468816.1"/>
    <property type="molecule type" value="Genomic_DNA"/>
</dbReference>
<dbReference type="FunFam" id="3.40.50.720:FF:000074">
    <property type="entry name" value="Retinol dehydrogenase type 1"/>
    <property type="match status" value="1"/>
</dbReference>
<dbReference type="GO" id="GO:0016491">
    <property type="term" value="F:oxidoreductase activity"/>
    <property type="evidence" value="ECO:0007669"/>
    <property type="project" value="UniProtKB-KW"/>
</dbReference>